<dbReference type="GO" id="GO:0003700">
    <property type="term" value="F:DNA-binding transcription factor activity"/>
    <property type="evidence" value="ECO:0007669"/>
    <property type="project" value="InterPro"/>
</dbReference>
<evidence type="ECO:0000313" key="4">
    <source>
        <dbReference type="Proteomes" id="UP000215214"/>
    </source>
</evidence>
<organism evidence="3 4">
    <name type="scientific">Tenacibaculum jejuense</name>
    <dbReference type="NCBI Taxonomy" id="584609"/>
    <lineage>
        <taxon>Bacteria</taxon>
        <taxon>Pseudomonadati</taxon>
        <taxon>Bacteroidota</taxon>
        <taxon>Flavobacteriia</taxon>
        <taxon>Flavobacteriales</taxon>
        <taxon>Flavobacteriaceae</taxon>
        <taxon>Tenacibaculum</taxon>
    </lineage>
</organism>
<gene>
    <name evidence="3" type="ORF">TJEJU_4135</name>
</gene>
<proteinExistence type="predicted"/>
<dbReference type="RefSeq" id="WP_095074938.1">
    <property type="nucleotide sequence ID" value="NZ_LT899436.1"/>
</dbReference>
<feature type="binding site" evidence="2">
    <location>
        <position position="100"/>
    </location>
    <ligand>
        <name>Fe cation</name>
        <dbReference type="ChEBI" id="CHEBI:24875"/>
    </ligand>
</feature>
<keyword evidence="4" id="KW-1185">Reference proteome</keyword>
<keyword evidence="2" id="KW-0408">Iron</keyword>
<dbReference type="GO" id="GO:0000976">
    <property type="term" value="F:transcription cis-regulatory region binding"/>
    <property type="evidence" value="ECO:0007669"/>
    <property type="project" value="TreeGrafter"/>
</dbReference>
<sequence>MGIIRKTKAVKILLDLFENEFSAILAVDLVERLKNEMNKTTVYRALDRLEDEGIVHSFVGKNGLKWYAKCKNNCTSDHHNDIHPHFECKKCKKVICLPVEVSIPNIPNYTIDNTAIFITGTCDNCND</sequence>
<dbReference type="InterPro" id="IPR036390">
    <property type="entry name" value="WH_DNA-bd_sf"/>
</dbReference>
<dbReference type="Proteomes" id="UP000215214">
    <property type="component" value="Chromosome TJEJU"/>
</dbReference>
<dbReference type="PANTHER" id="PTHR33202">
    <property type="entry name" value="ZINC UPTAKE REGULATION PROTEIN"/>
    <property type="match status" value="1"/>
</dbReference>
<reference evidence="3 4" key="1">
    <citation type="submission" date="2017-07" db="EMBL/GenBank/DDBJ databases">
        <authorList>
            <person name="Sun Z.S."/>
            <person name="Albrecht U."/>
            <person name="Echele G."/>
            <person name="Lee C.C."/>
        </authorList>
    </citation>
    <scope>NUCLEOTIDE SEQUENCE [LARGE SCALE GENOMIC DNA]</scope>
    <source>
        <strain evidence="4">type strain: KCTC 22618</strain>
    </source>
</reference>
<feature type="binding site" evidence="2">
    <location>
        <position position="79"/>
    </location>
    <ligand>
        <name>Fe cation</name>
        <dbReference type="ChEBI" id="CHEBI:24875"/>
    </ligand>
</feature>
<dbReference type="AlphaFoldDB" id="A0A238UF79"/>
<dbReference type="GO" id="GO:0045892">
    <property type="term" value="P:negative regulation of DNA-templated transcription"/>
    <property type="evidence" value="ECO:0007669"/>
    <property type="project" value="TreeGrafter"/>
</dbReference>
<dbReference type="Gene3D" id="1.10.10.10">
    <property type="entry name" value="Winged helix-like DNA-binding domain superfamily/Winged helix DNA-binding domain"/>
    <property type="match status" value="1"/>
</dbReference>
<comment type="cofactor">
    <cofactor evidence="1">
        <name>Zn(2+)</name>
        <dbReference type="ChEBI" id="CHEBI:29105"/>
    </cofactor>
    <text evidence="1">Binds 1 zinc ion per subunit.</text>
</comment>
<dbReference type="PANTHER" id="PTHR33202:SF7">
    <property type="entry name" value="FERRIC UPTAKE REGULATION PROTEIN"/>
    <property type="match status" value="1"/>
</dbReference>
<dbReference type="GO" id="GO:0008270">
    <property type="term" value="F:zinc ion binding"/>
    <property type="evidence" value="ECO:0007669"/>
    <property type="project" value="TreeGrafter"/>
</dbReference>
<name>A0A238UF79_9FLAO</name>
<feature type="binding site" evidence="1">
    <location>
        <position position="122"/>
    </location>
    <ligand>
        <name>Zn(2+)</name>
        <dbReference type="ChEBI" id="CHEBI:29105"/>
    </ligand>
</feature>
<accession>A0A238UF79</accession>
<evidence type="ECO:0000256" key="1">
    <source>
        <dbReference type="PIRSR" id="PIRSR602481-1"/>
    </source>
</evidence>
<dbReference type="EMBL" id="LT899436">
    <property type="protein sequence ID" value="SNR17752.1"/>
    <property type="molecule type" value="Genomic_DNA"/>
</dbReference>
<dbReference type="InterPro" id="IPR002481">
    <property type="entry name" value="FUR"/>
</dbReference>
<keyword evidence="1" id="KW-0479">Metal-binding</keyword>
<feature type="binding site" evidence="1">
    <location>
        <position position="125"/>
    </location>
    <ligand>
        <name>Zn(2+)</name>
        <dbReference type="ChEBI" id="CHEBI:29105"/>
    </ligand>
</feature>
<dbReference type="Pfam" id="PF01475">
    <property type="entry name" value="FUR"/>
    <property type="match status" value="1"/>
</dbReference>
<dbReference type="GO" id="GO:1900376">
    <property type="term" value="P:regulation of secondary metabolite biosynthetic process"/>
    <property type="evidence" value="ECO:0007669"/>
    <property type="project" value="TreeGrafter"/>
</dbReference>
<dbReference type="OrthoDB" id="594893at2"/>
<dbReference type="KEGG" id="tje:TJEJU_4135"/>
<evidence type="ECO:0000256" key="2">
    <source>
        <dbReference type="PIRSR" id="PIRSR602481-2"/>
    </source>
</evidence>
<dbReference type="InterPro" id="IPR036388">
    <property type="entry name" value="WH-like_DNA-bd_sf"/>
</dbReference>
<evidence type="ECO:0000313" key="3">
    <source>
        <dbReference type="EMBL" id="SNR17752.1"/>
    </source>
</evidence>
<protein>
    <submittedName>
        <fullName evidence="3">Ferric uptake regulator, FUR family protein</fullName>
    </submittedName>
</protein>
<feature type="binding site" evidence="1">
    <location>
        <position position="88"/>
    </location>
    <ligand>
        <name>Zn(2+)</name>
        <dbReference type="ChEBI" id="CHEBI:29105"/>
    </ligand>
</feature>
<feature type="binding site" evidence="1">
    <location>
        <position position="91"/>
    </location>
    <ligand>
        <name>Zn(2+)</name>
        <dbReference type="ChEBI" id="CHEBI:29105"/>
    </ligand>
</feature>
<keyword evidence="1" id="KW-0862">Zinc</keyword>
<comment type="cofactor">
    <cofactor evidence="2">
        <name>Mn(2+)</name>
        <dbReference type="ChEBI" id="CHEBI:29035"/>
    </cofactor>
    <cofactor evidence="2">
        <name>Fe(2+)</name>
        <dbReference type="ChEBI" id="CHEBI:29033"/>
    </cofactor>
    <text evidence="2">Binds 1 Mn(2+) or Fe(2+) ion per subunit.</text>
</comment>
<dbReference type="SUPFAM" id="SSF46785">
    <property type="entry name" value="Winged helix' DNA-binding domain"/>
    <property type="match status" value="1"/>
</dbReference>